<dbReference type="Pfam" id="PF18884">
    <property type="entry name" value="TSP3_bac"/>
    <property type="match status" value="2"/>
</dbReference>
<comment type="subcellular location">
    <subcellularLocation>
        <location evidence="1">Secreted</location>
    </subcellularLocation>
</comment>
<name>A0A1G2C142_9BACT</name>
<feature type="transmembrane region" description="Helical" evidence="6">
    <location>
        <begin position="73"/>
        <end position="95"/>
    </location>
</feature>
<dbReference type="InterPro" id="IPR059100">
    <property type="entry name" value="TSP3_bac"/>
</dbReference>
<proteinExistence type="predicted"/>
<dbReference type="AlphaFoldDB" id="A0A1G2C142"/>
<evidence type="ECO:0000256" key="1">
    <source>
        <dbReference type="ARBA" id="ARBA00004613"/>
    </source>
</evidence>
<dbReference type="Proteomes" id="UP000177626">
    <property type="component" value="Unassembled WGS sequence"/>
</dbReference>
<keyword evidence="6" id="KW-1133">Transmembrane helix</keyword>
<comment type="caution">
    <text evidence="7">The sequence shown here is derived from an EMBL/GenBank/DDBJ whole genome shotgun (WGS) entry which is preliminary data.</text>
</comment>
<keyword evidence="2" id="KW-0964">Secreted</keyword>
<feature type="region of interest" description="Disordered" evidence="5">
    <location>
        <begin position="1"/>
        <end position="20"/>
    </location>
</feature>
<evidence type="ECO:0000256" key="4">
    <source>
        <dbReference type="ARBA" id="ARBA00022837"/>
    </source>
</evidence>
<feature type="compositionally biased region" description="Polar residues" evidence="5">
    <location>
        <begin position="1"/>
        <end position="12"/>
    </location>
</feature>
<keyword evidence="6" id="KW-0472">Membrane</keyword>
<accession>A0A1G2C142</accession>
<sequence>MFNDQNVNNHSSGFGRGDNNGFGKKNSAALGNILGVQKEVVNVHAMPSKFVTTTQRTGHLTTASGAKGSGRKLLLITISLILVIIVVIGGIMYFVNGGKEKLNFSQLFGQNLDSNNVANESVNQNINDNTNDNTNEVVNDNTNQNINDNTNDNTNEVVNDNTNQNINDNTNDNTNETPNYQPAVDTDGDGLTTEEELVFGTNPDLEDTDKDGYKDGQEITSLYNPLVPAQDLFSSGLVKKFISSNYGYTFFRPNTWTAKVVGTVSNIIILPDSESGESFNIEITTNPENKTLSQLLDETGSVFVDAENYSLAGAPAYRSLDGRKVSAISNGFLFVISHNVSGLGEVSFDNIFEMMLKSFTWTEIESPDVNEL</sequence>
<keyword evidence="6" id="KW-0812">Transmembrane</keyword>
<keyword evidence="4" id="KW-0106">Calcium</keyword>
<keyword evidence="3" id="KW-0732">Signal</keyword>
<gene>
    <name evidence="7" type="ORF">A2406_01555</name>
</gene>
<organism evidence="7 8">
    <name type="scientific">Candidatus Komeilibacteria bacterium RIFOXYC1_FULL_37_11</name>
    <dbReference type="NCBI Taxonomy" id="1798555"/>
    <lineage>
        <taxon>Bacteria</taxon>
        <taxon>Candidatus Komeiliibacteriota</taxon>
    </lineage>
</organism>
<dbReference type="EMBL" id="MHKQ01000011">
    <property type="protein sequence ID" value="OGY94147.1"/>
    <property type="molecule type" value="Genomic_DNA"/>
</dbReference>
<reference evidence="7 8" key="1">
    <citation type="journal article" date="2016" name="Nat. Commun.">
        <title>Thousands of microbial genomes shed light on interconnected biogeochemical processes in an aquifer system.</title>
        <authorList>
            <person name="Anantharaman K."/>
            <person name="Brown C.T."/>
            <person name="Hug L.A."/>
            <person name="Sharon I."/>
            <person name="Castelle C.J."/>
            <person name="Probst A.J."/>
            <person name="Thomas B.C."/>
            <person name="Singh A."/>
            <person name="Wilkins M.J."/>
            <person name="Karaoz U."/>
            <person name="Brodie E.L."/>
            <person name="Williams K.H."/>
            <person name="Hubbard S.S."/>
            <person name="Banfield J.F."/>
        </authorList>
    </citation>
    <scope>NUCLEOTIDE SEQUENCE [LARGE SCALE GENOMIC DNA]</scope>
</reference>
<evidence type="ECO:0000256" key="5">
    <source>
        <dbReference type="SAM" id="MobiDB-lite"/>
    </source>
</evidence>
<evidence type="ECO:0000256" key="2">
    <source>
        <dbReference type="ARBA" id="ARBA00022525"/>
    </source>
</evidence>
<evidence type="ECO:0000256" key="3">
    <source>
        <dbReference type="ARBA" id="ARBA00022729"/>
    </source>
</evidence>
<evidence type="ECO:0000256" key="6">
    <source>
        <dbReference type="SAM" id="Phobius"/>
    </source>
</evidence>
<protein>
    <submittedName>
        <fullName evidence="7">Uncharacterized protein</fullName>
    </submittedName>
</protein>
<evidence type="ECO:0000313" key="8">
    <source>
        <dbReference type="Proteomes" id="UP000177626"/>
    </source>
</evidence>
<evidence type="ECO:0000313" key="7">
    <source>
        <dbReference type="EMBL" id="OGY94147.1"/>
    </source>
</evidence>